<feature type="compositionally biased region" description="Low complexity" evidence="1">
    <location>
        <begin position="269"/>
        <end position="283"/>
    </location>
</feature>
<evidence type="ECO:0000313" key="3">
    <source>
        <dbReference type="Proteomes" id="UP000708208"/>
    </source>
</evidence>
<dbReference type="EMBL" id="CAJVCH010275270">
    <property type="protein sequence ID" value="CAG7734731.1"/>
    <property type="molecule type" value="Genomic_DNA"/>
</dbReference>
<organism evidence="2 3">
    <name type="scientific">Allacma fusca</name>
    <dbReference type="NCBI Taxonomy" id="39272"/>
    <lineage>
        <taxon>Eukaryota</taxon>
        <taxon>Metazoa</taxon>
        <taxon>Ecdysozoa</taxon>
        <taxon>Arthropoda</taxon>
        <taxon>Hexapoda</taxon>
        <taxon>Collembola</taxon>
        <taxon>Symphypleona</taxon>
        <taxon>Sminthuridae</taxon>
        <taxon>Allacma</taxon>
    </lineage>
</organism>
<feature type="region of interest" description="Disordered" evidence="1">
    <location>
        <begin position="257"/>
        <end position="355"/>
    </location>
</feature>
<accession>A0A8J2KGP7</accession>
<feature type="compositionally biased region" description="Basic and acidic residues" evidence="1">
    <location>
        <begin position="323"/>
        <end position="355"/>
    </location>
</feature>
<feature type="compositionally biased region" description="Basic and acidic residues" evidence="1">
    <location>
        <begin position="289"/>
        <end position="309"/>
    </location>
</feature>
<dbReference type="Proteomes" id="UP000708208">
    <property type="component" value="Unassembled WGS sequence"/>
</dbReference>
<feature type="compositionally biased region" description="Polar residues" evidence="1">
    <location>
        <begin position="466"/>
        <end position="480"/>
    </location>
</feature>
<gene>
    <name evidence="2" type="ORF">AFUS01_LOCUS23106</name>
</gene>
<dbReference type="Pfam" id="PF25015">
    <property type="entry name" value="RBD_AKAP-17A"/>
    <property type="match status" value="2"/>
</dbReference>
<protein>
    <submittedName>
        <fullName evidence="2">Uncharacterized protein</fullName>
    </submittedName>
</protein>
<feature type="compositionally biased region" description="Basic and acidic residues" evidence="1">
    <location>
        <begin position="448"/>
        <end position="463"/>
    </location>
</feature>
<feature type="compositionally biased region" description="Low complexity" evidence="1">
    <location>
        <begin position="395"/>
        <end position="411"/>
    </location>
</feature>
<dbReference type="PANTHER" id="PTHR12484">
    <property type="entry name" value="B-LYMPHOCYTE ANTIGEN-RELATED"/>
    <property type="match status" value="1"/>
</dbReference>
<feature type="region of interest" description="Disordered" evidence="1">
    <location>
        <begin position="444"/>
        <end position="480"/>
    </location>
</feature>
<name>A0A8J2KGP7_9HEXA</name>
<sequence>MERIKGLVSPESFISLKVVKNTLEFIRFEGDLDNRNILKAIIARIDGKALKLTGFKELLKIRVAETKIVFPSKYDWDSFFRDAKHMNEMKAGERPDTIHFQNLPRCGRIMVSQDPVFEAYVQYKDYLSFVKAMDALRNCFLLYQEDNKSWVASIKVNFDKSKHLSDDSIRKRRIERERLIGEEKLRERAKMKLKGNANNNPAPDVVKSKDLTKEETERVEYKIAKEERMYMVARRKLESVRLLDYIFDRVKKQRQLDLKDAGDDDDRTSQPSSVSRSDRLSPSFYNVERSPRIEKCRSPRSESPEDSSSHRSRSPMNYRSKRSPHDEPRQDLISPRDHSPWGDRNHHNANKRYDRVNYERIPREEHSSVRYMNDWEMKSHRGGHYDRGRGRFRGRGNTYRSPRGRPYSRSYHNNESNDYDHRFTVNHSLQEAYNHAYTKYFNSISKTSESRGSERCDESDRRQSRTRNPSGSRSQSRSPL</sequence>
<keyword evidence="3" id="KW-1185">Reference proteome</keyword>
<reference evidence="2" key="1">
    <citation type="submission" date="2021-06" db="EMBL/GenBank/DDBJ databases">
        <authorList>
            <person name="Hodson N. C."/>
            <person name="Mongue J. A."/>
            <person name="Jaron S. K."/>
        </authorList>
    </citation>
    <scope>NUCLEOTIDE SEQUENCE</scope>
</reference>
<comment type="caution">
    <text evidence="2">The sequence shown here is derived from an EMBL/GenBank/DDBJ whole genome shotgun (WGS) entry which is preliminary data.</text>
</comment>
<dbReference type="InterPro" id="IPR056852">
    <property type="entry name" value="AK17A/B"/>
</dbReference>
<evidence type="ECO:0000256" key="1">
    <source>
        <dbReference type="SAM" id="MobiDB-lite"/>
    </source>
</evidence>
<dbReference type="OrthoDB" id="1918237at2759"/>
<evidence type="ECO:0000313" key="2">
    <source>
        <dbReference type="EMBL" id="CAG7734731.1"/>
    </source>
</evidence>
<feature type="region of interest" description="Disordered" evidence="1">
    <location>
        <begin position="381"/>
        <end position="419"/>
    </location>
</feature>
<dbReference type="PANTHER" id="PTHR12484:SF4">
    <property type="entry name" value="A-KINASE ANCHOR PROTEIN 17A"/>
    <property type="match status" value="1"/>
</dbReference>
<dbReference type="AlphaFoldDB" id="A0A8J2KGP7"/>
<proteinExistence type="predicted"/>